<dbReference type="Gene3D" id="1.10.443.10">
    <property type="entry name" value="Intergrase catalytic core"/>
    <property type="match status" value="1"/>
</dbReference>
<reference evidence="6 7" key="1">
    <citation type="submission" date="2016-10" db="EMBL/GenBank/DDBJ databases">
        <title>Rodentibacter gen. nov. and new species.</title>
        <authorList>
            <person name="Christensen H."/>
        </authorList>
    </citation>
    <scope>NUCLEOTIDE SEQUENCE [LARGE SCALE GENOMIC DNA]</scope>
    <source>
        <strain evidence="6 7">Ac69</strain>
    </source>
</reference>
<dbReference type="Pfam" id="PF13356">
    <property type="entry name" value="Arm-DNA-bind_3"/>
    <property type="match status" value="1"/>
</dbReference>
<dbReference type="PROSITE" id="PS51898">
    <property type="entry name" value="TYR_RECOMBINASE"/>
    <property type="match status" value="1"/>
</dbReference>
<gene>
    <name evidence="6" type="ORF">BKK48_02055</name>
</gene>
<evidence type="ECO:0000256" key="4">
    <source>
        <dbReference type="ARBA" id="ARBA00023172"/>
    </source>
</evidence>
<sequence length="403" mass="46872">MKLVKPLSDSTIQSLKPQEKEFRKYDGKESGLFIRVMPSKKKTFYFEYKFAKKLKKIKLGDYPTLSLTDARDMAREYRGLVLRHIDPRVYRESLLNPVEEKKITFAEMATRWRDKRLKLGKLKAQTVNEAFRRVELHLFPKIADLPIDEANYETFGPALSPLKNSNTLYKINIAINQIFRMAEDEDLIVKNPFRKIHDEFTYVETKNHPTITPEELPHLFKVLQNSDIKKPTALLIEWQLLSILRSSEAVRIEWADIDWEAKALHIPAERMKGGKRAHSVPLSSQALNVLEQMRRYTGNRKYVFCSRVAPYNRPMNSGAANVALKRMGFKDLLVAHGLRSIASTYLHELDCFSSESIELCLSHENRGKVRKAYDKSKKWKSRQAIMQCWGDYVEQCKLEAMKA</sequence>
<dbReference type="Gene3D" id="3.30.160.390">
    <property type="entry name" value="Integrase, DNA-binding domain"/>
    <property type="match status" value="1"/>
</dbReference>
<dbReference type="Gene3D" id="1.10.150.130">
    <property type="match status" value="1"/>
</dbReference>
<dbReference type="InterPro" id="IPR025166">
    <property type="entry name" value="Integrase_DNA_bind_dom"/>
</dbReference>
<dbReference type="OrthoDB" id="9795573at2"/>
<dbReference type="PANTHER" id="PTHR30629">
    <property type="entry name" value="PROPHAGE INTEGRASE"/>
    <property type="match status" value="1"/>
</dbReference>
<dbReference type="RefSeq" id="WP_077426547.1">
    <property type="nucleotide sequence ID" value="NZ_MLHH01000004.1"/>
</dbReference>
<dbReference type="AlphaFoldDB" id="A0A1V3IB41"/>
<dbReference type="GO" id="GO:0015074">
    <property type="term" value="P:DNA integration"/>
    <property type="evidence" value="ECO:0007669"/>
    <property type="project" value="UniProtKB-KW"/>
</dbReference>
<comment type="caution">
    <text evidence="6">The sequence shown here is derived from an EMBL/GenBank/DDBJ whole genome shotgun (WGS) entry which is preliminary data.</text>
</comment>
<organism evidence="6 7">
    <name type="scientific">Rodentibacter heidelbergensis</name>
    <dbReference type="NCBI Taxonomy" id="1908258"/>
    <lineage>
        <taxon>Bacteria</taxon>
        <taxon>Pseudomonadati</taxon>
        <taxon>Pseudomonadota</taxon>
        <taxon>Gammaproteobacteria</taxon>
        <taxon>Pasteurellales</taxon>
        <taxon>Pasteurellaceae</taxon>
        <taxon>Rodentibacter</taxon>
    </lineage>
</organism>
<dbReference type="InterPro" id="IPR013762">
    <property type="entry name" value="Integrase-like_cat_sf"/>
</dbReference>
<keyword evidence="3" id="KW-0238">DNA-binding</keyword>
<keyword evidence="4" id="KW-0233">DNA recombination</keyword>
<protein>
    <submittedName>
        <fullName evidence="6">Integrase</fullName>
    </submittedName>
</protein>
<dbReference type="Proteomes" id="UP000189437">
    <property type="component" value="Unassembled WGS sequence"/>
</dbReference>
<proteinExistence type="inferred from homology"/>
<keyword evidence="7" id="KW-1185">Reference proteome</keyword>
<dbReference type="CDD" id="cd00801">
    <property type="entry name" value="INT_P4_C"/>
    <property type="match status" value="1"/>
</dbReference>
<name>A0A1V3IB41_9PAST</name>
<dbReference type="SUPFAM" id="SSF56349">
    <property type="entry name" value="DNA breaking-rejoining enzymes"/>
    <property type="match status" value="1"/>
</dbReference>
<evidence type="ECO:0000256" key="2">
    <source>
        <dbReference type="ARBA" id="ARBA00022908"/>
    </source>
</evidence>
<evidence type="ECO:0000313" key="6">
    <source>
        <dbReference type="EMBL" id="OOF37373.1"/>
    </source>
</evidence>
<dbReference type="PANTHER" id="PTHR30629:SF6">
    <property type="entry name" value="PROPHAGE INTEGRASE INTA-RELATED"/>
    <property type="match status" value="1"/>
</dbReference>
<dbReference type="GO" id="GO:0006310">
    <property type="term" value="P:DNA recombination"/>
    <property type="evidence" value="ECO:0007669"/>
    <property type="project" value="UniProtKB-KW"/>
</dbReference>
<dbReference type="InterPro" id="IPR038488">
    <property type="entry name" value="Integrase_DNA-bd_sf"/>
</dbReference>
<dbReference type="InterPro" id="IPR010998">
    <property type="entry name" value="Integrase_recombinase_N"/>
</dbReference>
<dbReference type="InterPro" id="IPR002104">
    <property type="entry name" value="Integrase_catalytic"/>
</dbReference>
<dbReference type="GO" id="GO:0003677">
    <property type="term" value="F:DNA binding"/>
    <property type="evidence" value="ECO:0007669"/>
    <property type="project" value="UniProtKB-KW"/>
</dbReference>
<dbReference type="EMBL" id="MLHH01000004">
    <property type="protein sequence ID" value="OOF37373.1"/>
    <property type="molecule type" value="Genomic_DNA"/>
</dbReference>
<comment type="similarity">
    <text evidence="1">Belongs to the 'phage' integrase family.</text>
</comment>
<evidence type="ECO:0000313" key="7">
    <source>
        <dbReference type="Proteomes" id="UP000189437"/>
    </source>
</evidence>
<dbReference type="InterPro" id="IPR011010">
    <property type="entry name" value="DNA_brk_join_enz"/>
</dbReference>
<feature type="domain" description="Tyr recombinase" evidence="5">
    <location>
        <begin position="206"/>
        <end position="386"/>
    </location>
</feature>
<accession>A0A1V3IB41</accession>
<dbReference type="Pfam" id="PF00589">
    <property type="entry name" value="Phage_integrase"/>
    <property type="match status" value="1"/>
</dbReference>
<keyword evidence="2" id="KW-0229">DNA integration</keyword>
<dbReference type="STRING" id="1908258.BKK48_02055"/>
<dbReference type="InterPro" id="IPR050808">
    <property type="entry name" value="Phage_Integrase"/>
</dbReference>
<evidence type="ECO:0000259" key="5">
    <source>
        <dbReference type="PROSITE" id="PS51898"/>
    </source>
</evidence>
<evidence type="ECO:0000256" key="3">
    <source>
        <dbReference type="ARBA" id="ARBA00023125"/>
    </source>
</evidence>
<evidence type="ECO:0000256" key="1">
    <source>
        <dbReference type="ARBA" id="ARBA00008857"/>
    </source>
</evidence>